<dbReference type="SUPFAM" id="SSF75011">
    <property type="entry name" value="3-carboxy-cis,cis-mucoante lactonizing enzyme"/>
    <property type="match status" value="1"/>
</dbReference>
<evidence type="ECO:0000256" key="1">
    <source>
        <dbReference type="SAM" id="SignalP"/>
    </source>
</evidence>
<keyword evidence="3" id="KW-1185">Reference proteome</keyword>
<dbReference type="EMBL" id="LN906597">
    <property type="protein sequence ID" value="CUT18110.1"/>
    <property type="molecule type" value="Genomic_DNA"/>
</dbReference>
<evidence type="ECO:0000313" key="3">
    <source>
        <dbReference type="Proteomes" id="UP000198651"/>
    </source>
</evidence>
<dbReference type="RefSeq" id="WP_092490602.1">
    <property type="nucleotide sequence ID" value="NZ_FLSL01000098.1"/>
</dbReference>
<evidence type="ECO:0000313" key="2">
    <source>
        <dbReference type="EMBL" id="CUT18110.1"/>
    </source>
</evidence>
<feature type="signal peptide" evidence="1">
    <location>
        <begin position="1"/>
        <end position="24"/>
    </location>
</feature>
<accession>A0A0S4M346</accession>
<dbReference type="PROSITE" id="PS51257">
    <property type="entry name" value="PROKAR_LIPOPROTEIN"/>
    <property type="match status" value="1"/>
</dbReference>
<dbReference type="Proteomes" id="UP000198651">
    <property type="component" value="Chromosome I"/>
</dbReference>
<proteinExistence type="predicted"/>
<dbReference type="STRING" id="1561003.Ark11_1306"/>
<keyword evidence="1" id="KW-0732">Signal</keyword>
<protein>
    <submittedName>
        <fullName evidence="2">Putative exported protein</fullName>
    </submittedName>
</protein>
<name>A0A0S4M346_9BURK</name>
<dbReference type="AlphaFoldDB" id="A0A0S4M346"/>
<organism evidence="2 3">
    <name type="scientific">Candidatus Ichthyocystis hellenicum</name>
    <dbReference type="NCBI Taxonomy" id="1561003"/>
    <lineage>
        <taxon>Bacteria</taxon>
        <taxon>Pseudomonadati</taxon>
        <taxon>Pseudomonadota</taxon>
        <taxon>Betaproteobacteria</taxon>
        <taxon>Burkholderiales</taxon>
        <taxon>Candidatus Ichthyocystis</taxon>
    </lineage>
</organism>
<sequence>MKYCKKAKQVLFMLALFFSLSACSIFDDDDPSNDNYIGSLPINDEKSFPFGLTADGNGGLIVTARGPGTIYDSLGRIFSITTNEKEFSRSNVLATAGANYSRFSGSFFDRSLNRLYVCSNPLITSLPPSVVVFELTTKGSFSWVTSSNFSSAGQYCHSVAKTNRYLFATNSRSPNSMLEDVAIYSLKLHDEVNDIPSSLTKSVTYAELGYKKEEMDPDSDLVTGITQNLDNVGSESVYIADTQRSKLFLVTFVIMPSTSIVTKMDLDEDIYSPVAIAQNNINSFVISENNYGNPRIKEIYYDNGGKPHSRVIAYTSSLVSAIEFGPDYFDKTSDKVVFALLTEPKRGVFYADEFSLSRD</sequence>
<reference evidence="3" key="1">
    <citation type="submission" date="2015-11" db="EMBL/GenBank/DDBJ databases">
        <authorList>
            <person name="Seth-Smith H.M.B."/>
        </authorList>
    </citation>
    <scope>NUCLEOTIDE SEQUENCE [LARGE SCALE GENOMIC DNA]</scope>
    <source>
        <strain evidence="3">2013Ark11</strain>
    </source>
</reference>
<feature type="chain" id="PRO_5006624323" evidence="1">
    <location>
        <begin position="25"/>
        <end position="359"/>
    </location>
</feature>
<gene>
    <name evidence="2" type="ORF">Ark11_1306</name>
</gene>
<dbReference type="OrthoDB" id="9874419at2"/>